<evidence type="ECO:0000313" key="2">
    <source>
        <dbReference type="EMBL" id="KYO26113.1"/>
    </source>
</evidence>
<dbReference type="Proteomes" id="UP000050525">
    <property type="component" value="Unassembled WGS sequence"/>
</dbReference>
<feature type="compositionally biased region" description="Pro residues" evidence="1">
    <location>
        <begin position="8"/>
        <end position="18"/>
    </location>
</feature>
<protein>
    <submittedName>
        <fullName evidence="2">Uncharacterized protein</fullName>
    </submittedName>
</protein>
<comment type="caution">
    <text evidence="2">The sequence shown here is derived from an EMBL/GenBank/DDBJ whole genome shotgun (WGS) entry which is preliminary data.</text>
</comment>
<evidence type="ECO:0000256" key="1">
    <source>
        <dbReference type="SAM" id="MobiDB-lite"/>
    </source>
</evidence>
<accession>A0A151MNS0</accession>
<gene>
    <name evidence="2" type="ORF">Y1Q_0003865</name>
</gene>
<proteinExistence type="predicted"/>
<organism evidence="2 3">
    <name type="scientific">Alligator mississippiensis</name>
    <name type="common">American alligator</name>
    <dbReference type="NCBI Taxonomy" id="8496"/>
    <lineage>
        <taxon>Eukaryota</taxon>
        <taxon>Metazoa</taxon>
        <taxon>Chordata</taxon>
        <taxon>Craniata</taxon>
        <taxon>Vertebrata</taxon>
        <taxon>Euteleostomi</taxon>
        <taxon>Archelosauria</taxon>
        <taxon>Archosauria</taxon>
        <taxon>Crocodylia</taxon>
        <taxon>Alligatoridae</taxon>
        <taxon>Alligatorinae</taxon>
        <taxon>Alligator</taxon>
    </lineage>
</organism>
<dbReference type="EMBL" id="AKHW03005657">
    <property type="protein sequence ID" value="KYO26113.1"/>
    <property type="molecule type" value="Genomic_DNA"/>
</dbReference>
<sequence>MERRALSPTPPELPPPFPADAGSFMLTSNSHVTLLPKPYEANVHLHPAVLKEGGSSIQCLKLLNGTCKGERVN</sequence>
<name>A0A151MNS0_ALLMI</name>
<feature type="region of interest" description="Disordered" evidence="1">
    <location>
        <begin position="1"/>
        <end position="20"/>
    </location>
</feature>
<reference evidence="2 3" key="1">
    <citation type="journal article" date="2012" name="Genome Biol.">
        <title>Sequencing three crocodilian genomes to illuminate the evolution of archosaurs and amniotes.</title>
        <authorList>
            <person name="St John J.A."/>
            <person name="Braun E.L."/>
            <person name="Isberg S.R."/>
            <person name="Miles L.G."/>
            <person name="Chong A.Y."/>
            <person name="Gongora J."/>
            <person name="Dalzell P."/>
            <person name="Moran C."/>
            <person name="Bed'hom B."/>
            <person name="Abzhanov A."/>
            <person name="Burgess S.C."/>
            <person name="Cooksey A.M."/>
            <person name="Castoe T.A."/>
            <person name="Crawford N.G."/>
            <person name="Densmore L.D."/>
            <person name="Drew J.C."/>
            <person name="Edwards S.V."/>
            <person name="Faircloth B.C."/>
            <person name="Fujita M.K."/>
            <person name="Greenwold M.J."/>
            <person name="Hoffmann F.G."/>
            <person name="Howard J.M."/>
            <person name="Iguchi T."/>
            <person name="Janes D.E."/>
            <person name="Khan S.Y."/>
            <person name="Kohno S."/>
            <person name="de Koning A.J."/>
            <person name="Lance S.L."/>
            <person name="McCarthy F.M."/>
            <person name="McCormack J.E."/>
            <person name="Merchant M.E."/>
            <person name="Peterson D.G."/>
            <person name="Pollock D.D."/>
            <person name="Pourmand N."/>
            <person name="Raney B.J."/>
            <person name="Roessler K.A."/>
            <person name="Sanford J.R."/>
            <person name="Sawyer R.H."/>
            <person name="Schmidt C.J."/>
            <person name="Triplett E.W."/>
            <person name="Tuberville T.D."/>
            <person name="Venegas-Anaya M."/>
            <person name="Howard J.T."/>
            <person name="Jarvis E.D."/>
            <person name="Guillette L.J.Jr."/>
            <person name="Glenn T.C."/>
            <person name="Green R.E."/>
            <person name="Ray D.A."/>
        </authorList>
    </citation>
    <scope>NUCLEOTIDE SEQUENCE [LARGE SCALE GENOMIC DNA]</scope>
    <source>
        <strain evidence="2">KSC_2009_1</strain>
    </source>
</reference>
<dbReference type="AlphaFoldDB" id="A0A151MNS0"/>
<keyword evidence="3" id="KW-1185">Reference proteome</keyword>
<evidence type="ECO:0000313" key="3">
    <source>
        <dbReference type="Proteomes" id="UP000050525"/>
    </source>
</evidence>